<keyword evidence="8" id="KW-0653">Protein transport</keyword>
<keyword evidence="4" id="KW-0813">Transport</keyword>
<dbReference type="Pfam" id="PF02050">
    <property type="entry name" value="FliJ"/>
    <property type="match status" value="1"/>
</dbReference>
<accession>A0A1F5YGG7</accession>
<evidence type="ECO:0000256" key="3">
    <source>
        <dbReference type="ARBA" id="ARBA00020392"/>
    </source>
</evidence>
<dbReference type="Gene3D" id="1.10.287.1700">
    <property type="match status" value="1"/>
</dbReference>
<keyword evidence="12" id="KW-0282">Flagellum</keyword>
<sequence>MKQFEFRLQKVMETTKTRQELKKRELAKALAVLTQNELLLEGMLERLEEQIEQFDSRRFASSMKASEMLNFSNYTERLLTEIQQQKRMIEELVERVRQHREKLLEISKDKKILERLKEKKYEEYRKKLRSMEQKFMDELGARAFQIGKEEGQ</sequence>
<keyword evidence="5" id="KW-1003">Cell membrane</keyword>
<dbReference type="InterPro" id="IPR012823">
    <property type="entry name" value="Flagell_FliJ"/>
</dbReference>
<comment type="subcellular location">
    <subcellularLocation>
        <location evidence="1">Cell membrane</location>
        <topology evidence="1">Peripheral membrane protein</topology>
        <orientation evidence="1">Cytoplasmic side</orientation>
    </subcellularLocation>
</comment>
<dbReference type="Proteomes" id="UP000176992">
    <property type="component" value="Unassembled WGS sequence"/>
</dbReference>
<evidence type="ECO:0000256" key="2">
    <source>
        <dbReference type="ARBA" id="ARBA00010004"/>
    </source>
</evidence>
<evidence type="ECO:0000256" key="7">
    <source>
        <dbReference type="ARBA" id="ARBA00022795"/>
    </source>
</evidence>
<comment type="caution">
    <text evidence="12">The sequence shown here is derived from an EMBL/GenBank/DDBJ whole genome shotgun (WGS) entry which is preliminary data.</text>
</comment>
<dbReference type="NCBIfam" id="TIGR02473">
    <property type="entry name" value="flagell_FliJ"/>
    <property type="match status" value="1"/>
</dbReference>
<organism evidence="12 13">
    <name type="scientific">Candidatus Glassbacteria bacterium GWA2_58_10</name>
    <dbReference type="NCBI Taxonomy" id="1817865"/>
    <lineage>
        <taxon>Bacteria</taxon>
        <taxon>Candidatus Glassiibacteriota</taxon>
    </lineage>
</organism>
<evidence type="ECO:0000256" key="6">
    <source>
        <dbReference type="ARBA" id="ARBA00022500"/>
    </source>
</evidence>
<evidence type="ECO:0000313" key="13">
    <source>
        <dbReference type="Proteomes" id="UP000176992"/>
    </source>
</evidence>
<name>A0A1F5YGG7_9BACT</name>
<keyword evidence="12" id="KW-0966">Cell projection</keyword>
<dbReference type="GO" id="GO:0006935">
    <property type="term" value="P:chemotaxis"/>
    <property type="evidence" value="ECO:0007669"/>
    <property type="project" value="UniProtKB-KW"/>
</dbReference>
<evidence type="ECO:0000313" key="12">
    <source>
        <dbReference type="EMBL" id="OGF98941.1"/>
    </source>
</evidence>
<proteinExistence type="inferred from homology"/>
<dbReference type="GO" id="GO:0044781">
    <property type="term" value="P:bacterial-type flagellum organization"/>
    <property type="evidence" value="ECO:0007669"/>
    <property type="project" value="UniProtKB-KW"/>
</dbReference>
<keyword evidence="7" id="KW-1005">Bacterial flagellum biogenesis</keyword>
<protein>
    <recommendedName>
        <fullName evidence="3">Flagellar FliJ protein</fullName>
    </recommendedName>
</protein>
<dbReference type="GO" id="GO:0015031">
    <property type="term" value="P:protein transport"/>
    <property type="evidence" value="ECO:0007669"/>
    <property type="project" value="UniProtKB-KW"/>
</dbReference>
<keyword evidence="11" id="KW-0175">Coiled coil</keyword>
<evidence type="ECO:0000256" key="4">
    <source>
        <dbReference type="ARBA" id="ARBA00022448"/>
    </source>
</evidence>
<evidence type="ECO:0000256" key="5">
    <source>
        <dbReference type="ARBA" id="ARBA00022475"/>
    </source>
</evidence>
<dbReference type="AlphaFoldDB" id="A0A1F5YGG7"/>
<keyword evidence="12" id="KW-0969">Cilium</keyword>
<keyword evidence="6" id="KW-0145">Chemotaxis</keyword>
<dbReference type="GO" id="GO:0005886">
    <property type="term" value="C:plasma membrane"/>
    <property type="evidence" value="ECO:0007669"/>
    <property type="project" value="UniProtKB-SubCell"/>
</dbReference>
<dbReference type="GO" id="GO:0009288">
    <property type="term" value="C:bacterial-type flagellum"/>
    <property type="evidence" value="ECO:0007669"/>
    <property type="project" value="InterPro"/>
</dbReference>
<keyword evidence="10" id="KW-1006">Bacterial flagellum protein export</keyword>
<dbReference type="EMBL" id="MFIV01000054">
    <property type="protein sequence ID" value="OGF98941.1"/>
    <property type="molecule type" value="Genomic_DNA"/>
</dbReference>
<evidence type="ECO:0000256" key="11">
    <source>
        <dbReference type="SAM" id="Coils"/>
    </source>
</evidence>
<gene>
    <name evidence="12" type="ORF">A2Z86_02045</name>
</gene>
<comment type="similarity">
    <text evidence="2">Belongs to the FliJ family.</text>
</comment>
<dbReference type="InterPro" id="IPR053716">
    <property type="entry name" value="Flag_assembly_chemotaxis_eff"/>
</dbReference>
<evidence type="ECO:0000256" key="9">
    <source>
        <dbReference type="ARBA" id="ARBA00023136"/>
    </source>
</evidence>
<dbReference type="GO" id="GO:0071973">
    <property type="term" value="P:bacterial-type flagellum-dependent cell motility"/>
    <property type="evidence" value="ECO:0007669"/>
    <property type="project" value="InterPro"/>
</dbReference>
<evidence type="ECO:0000256" key="8">
    <source>
        <dbReference type="ARBA" id="ARBA00022927"/>
    </source>
</evidence>
<keyword evidence="9" id="KW-0472">Membrane</keyword>
<evidence type="ECO:0000256" key="10">
    <source>
        <dbReference type="ARBA" id="ARBA00023225"/>
    </source>
</evidence>
<evidence type="ECO:0000256" key="1">
    <source>
        <dbReference type="ARBA" id="ARBA00004413"/>
    </source>
</evidence>
<feature type="coiled-coil region" evidence="11">
    <location>
        <begin position="30"/>
        <end position="134"/>
    </location>
</feature>
<reference evidence="12 13" key="1">
    <citation type="journal article" date="2016" name="Nat. Commun.">
        <title>Thousands of microbial genomes shed light on interconnected biogeochemical processes in an aquifer system.</title>
        <authorList>
            <person name="Anantharaman K."/>
            <person name="Brown C.T."/>
            <person name="Hug L.A."/>
            <person name="Sharon I."/>
            <person name="Castelle C.J."/>
            <person name="Probst A.J."/>
            <person name="Thomas B.C."/>
            <person name="Singh A."/>
            <person name="Wilkins M.J."/>
            <person name="Karaoz U."/>
            <person name="Brodie E.L."/>
            <person name="Williams K.H."/>
            <person name="Hubbard S.S."/>
            <person name="Banfield J.F."/>
        </authorList>
    </citation>
    <scope>NUCLEOTIDE SEQUENCE [LARGE SCALE GENOMIC DNA]</scope>
</reference>